<keyword evidence="3" id="KW-1185">Reference proteome</keyword>
<reference evidence="3" key="1">
    <citation type="journal article" date="2017" name="Genome Biol.">
        <title>Comparative genomics reveals high biological diversity and specific adaptations in the industrially and medically important fungal genus Aspergillus.</title>
        <authorList>
            <person name="de Vries R.P."/>
            <person name="Riley R."/>
            <person name="Wiebenga A."/>
            <person name="Aguilar-Osorio G."/>
            <person name="Amillis S."/>
            <person name="Uchima C.A."/>
            <person name="Anderluh G."/>
            <person name="Asadollahi M."/>
            <person name="Askin M."/>
            <person name="Barry K."/>
            <person name="Battaglia E."/>
            <person name="Bayram O."/>
            <person name="Benocci T."/>
            <person name="Braus-Stromeyer S.A."/>
            <person name="Caldana C."/>
            <person name="Canovas D."/>
            <person name="Cerqueira G.C."/>
            <person name="Chen F."/>
            <person name="Chen W."/>
            <person name="Choi C."/>
            <person name="Clum A."/>
            <person name="Dos Santos R.A."/>
            <person name="Damasio A.R."/>
            <person name="Diallinas G."/>
            <person name="Emri T."/>
            <person name="Fekete E."/>
            <person name="Flipphi M."/>
            <person name="Freyberg S."/>
            <person name="Gallo A."/>
            <person name="Gournas C."/>
            <person name="Habgood R."/>
            <person name="Hainaut M."/>
            <person name="Harispe M.L."/>
            <person name="Henrissat B."/>
            <person name="Hilden K.S."/>
            <person name="Hope R."/>
            <person name="Hossain A."/>
            <person name="Karabika E."/>
            <person name="Karaffa L."/>
            <person name="Karanyi Z."/>
            <person name="Krasevec N."/>
            <person name="Kuo A."/>
            <person name="Kusch H."/>
            <person name="LaButti K."/>
            <person name="Lagendijk E.L."/>
            <person name="Lapidus A."/>
            <person name="Levasseur A."/>
            <person name="Lindquist E."/>
            <person name="Lipzen A."/>
            <person name="Logrieco A.F."/>
            <person name="MacCabe A."/>
            <person name="Maekelae M.R."/>
            <person name="Malavazi I."/>
            <person name="Melin P."/>
            <person name="Meyer V."/>
            <person name="Mielnichuk N."/>
            <person name="Miskei M."/>
            <person name="Molnar A.P."/>
            <person name="Mule G."/>
            <person name="Ngan C.Y."/>
            <person name="Orejas M."/>
            <person name="Orosz E."/>
            <person name="Ouedraogo J.P."/>
            <person name="Overkamp K.M."/>
            <person name="Park H.-S."/>
            <person name="Perrone G."/>
            <person name="Piumi F."/>
            <person name="Punt P.J."/>
            <person name="Ram A.F."/>
            <person name="Ramon A."/>
            <person name="Rauscher S."/>
            <person name="Record E."/>
            <person name="Riano-Pachon D.M."/>
            <person name="Robert V."/>
            <person name="Roehrig J."/>
            <person name="Ruller R."/>
            <person name="Salamov A."/>
            <person name="Salih N.S."/>
            <person name="Samson R.A."/>
            <person name="Sandor E."/>
            <person name="Sanguinetti M."/>
            <person name="Schuetze T."/>
            <person name="Sepcic K."/>
            <person name="Shelest E."/>
            <person name="Sherlock G."/>
            <person name="Sophianopoulou V."/>
            <person name="Squina F.M."/>
            <person name="Sun H."/>
            <person name="Susca A."/>
            <person name="Todd R.B."/>
            <person name="Tsang A."/>
            <person name="Unkles S.E."/>
            <person name="van de Wiele N."/>
            <person name="van Rossen-Uffink D."/>
            <person name="Oliveira J.V."/>
            <person name="Vesth T.C."/>
            <person name="Visser J."/>
            <person name="Yu J.-H."/>
            <person name="Zhou M."/>
            <person name="Andersen M.R."/>
            <person name="Archer D.B."/>
            <person name="Baker S.E."/>
            <person name="Benoit I."/>
            <person name="Brakhage A.A."/>
            <person name="Braus G.H."/>
            <person name="Fischer R."/>
            <person name="Frisvad J.C."/>
            <person name="Goldman G.H."/>
            <person name="Houbraken J."/>
            <person name="Oakley B."/>
            <person name="Pocsi I."/>
            <person name="Scazzocchio C."/>
            <person name="Seiboth B."/>
            <person name="vanKuyk P.A."/>
            <person name="Wortman J."/>
            <person name="Dyer P.S."/>
            <person name="Grigoriev I.V."/>
        </authorList>
    </citation>
    <scope>NUCLEOTIDE SEQUENCE [LARGE SCALE GENOMIC DNA]</scope>
    <source>
        <strain evidence="3">CBS 593.65</strain>
    </source>
</reference>
<dbReference type="GeneID" id="63761091"/>
<evidence type="ECO:0000313" key="2">
    <source>
        <dbReference type="EMBL" id="OJJ64493.1"/>
    </source>
</evidence>
<sequence>MGRMQFAASEEERNLRKGGEAVESRSALRDQNRTDLRLSLPPFLLFSPLSLSLSDSVSLVVSCSLLHLPLFFHPRSLPLLSTFSVSSARIPRCLRSLSEKVAQRSSNPSATKTDHMFCFLGIRNPV</sequence>
<gene>
    <name evidence="2" type="ORF">ASPSYDRAFT_327858</name>
</gene>
<organism evidence="2 3">
    <name type="scientific">Aspergillus sydowii CBS 593.65</name>
    <dbReference type="NCBI Taxonomy" id="1036612"/>
    <lineage>
        <taxon>Eukaryota</taxon>
        <taxon>Fungi</taxon>
        <taxon>Dikarya</taxon>
        <taxon>Ascomycota</taxon>
        <taxon>Pezizomycotina</taxon>
        <taxon>Eurotiomycetes</taxon>
        <taxon>Eurotiomycetidae</taxon>
        <taxon>Eurotiales</taxon>
        <taxon>Aspergillaceae</taxon>
        <taxon>Aspergillus</taxon>
        <taxon>Aspergillus subgen. Nidulantes</taxon>
    </lineage>
</organism>
<dbReference type="Proteomes" id="UP000184356">
    <property type="component" value="Unassembled WGS sequence"/>
</dbReference>
<evidence type="ECO:0000256" key="1">
    <source>
        <dbReference type="SAM" id="MobiDB-lite"/>
    </source>
</evidence>
<accession>A0A1L9TYY6</accession>
<feature type="region of interest" description="Disordered" evidence="1">
    <location>
        <begin position="1"/>
        <end position="30"/>
    </location>
</feature>
<dbReference type="RefSeq" id="XP_040708299.1">
    <property type="nucleotide sequence ID" value="XM_040845018.1"/>
</dbReference>
<dbReference type="EMBL" id="KV878582">
    <property type="protein sequence ID" value="OJJ64493.1"/>
    <property type="molecule type" value="Genomic_DNA"/>
</dbReference>
<proteinExistence type="predicted"/>
<evidence type="ECO:0000313" key="3">
    <source>
        <dbReference type="Proteomes" id="UP000184356"/>
    </source>
</evidence>
<dbReference type="VEuPathDB" id="FungiDB:ASPSYDRAFT_327858"/>
<name>A0A1L9TYY6_9EURO</name>
<protein>
    <submittedName>
        <fullName evidence="2">Uncharacterized protein</fullName>
    </submittedName>
</protein>
<feature type="compositionally biased region" description="Basic and acidic residues" evidence="1">
    <location>
        <begin position="10"/>
        <end position="30"/>
    </location>
</feature>
<dbReference type="AlphaFoldDB" id="A0A1L9TYY6"/>